<accession>A0ACB9DDY0</accession>
<reference evidence="2" key="1">
    <citation type="journal article" date="2022" name="Mol. Ecol. Resour.">
        <title>The genomes of chicory, endive, great burdock and yacon provide insights into Asteraceae palaeo-polyploidization history and plant inulin production.</title>
        <authorList>
            <person name="Fan W."/>
            <person name="Wang S."/>
            <person name="Wang H."/>
            <person name="Wang A."/>
            <person name="Jiang F."/>
            <person name="Liu H."/>
            <person name="Zhao H."/>
            <person name="Xu D."/>
            <person name="Zhang Y."/>
        </authorList>
    </citation>
    <scope>NUCLEOTIDE SEQUENCE [LARGE SCALE GENOMIC DNA]</scope>
    <source>
        <strain evidence="2">cv. Yunnan</strain>
    </source>
</reference>
<comment type="caution">
    <text evidence="1">The sequence shown here is derived from an EMBL/GenBank/DDBJ whole genome shotgun (WGS) entry which is preliminary data.</text>
</comment>
<dbReference type="EMBL" id="CM042036">
    <property type="protein sequence ID" value="KAI3744507.1"/>
    <property type="molecule type" value="Genomic_DNA"/>
</dbReference>
<gene>
    <name evidence="1" type="ORF">L1987_57590</name>
</gene>
<dbReference type="Proteomes" id="UP001056120">
    <property type="component" value="Linkage Group LG19"/>
</dbReference>
<organism evidence="1 2">
    <name type="scientific">Smallanthus sonchifolius</name>
    <dbReference type="NCBI Taxonomy" id="185202"/>
    <lineage>
        <taxon>Eukaryota</taxon>
        <taxon>Viridiplantae</taxon>
        <taxon>Streptophyta</taxon>
        <taxon>Embryophyta</taxon>
        <taxon>Tracheophyta</taxon>
        <taxon>Spermatophyta</taxon>
        <taxon>Magnoliopsida</taxon>
        <taxon>eudicotyledons</taxon>
        <taxon>Gunneridae</taxon>
        <taxon>Pentapetalae</taxon>
        <taxon>asterids</taxon>
        <taxon>campanulids</taxon>
        <taxon>Asterales</taxon>
        <taxon>Asteraceae</taxon>
        <taxon>Asteroideae</taxon>
        <taxon>Heliantheae alliance</taxon>
        <taxon>Millerieae</taxon>
        <taxon>Smallanthus</taxon>
    </lineage>
</organism>
<sequence length="351" mass="40187">MKKKDDDMDDDKEGEDEKEDKEGEECEEEEGDNDKEGDDDMDDDKDDDMDDDDKEGDKEGHNEEDDHEVLAKTDNTVGNQEVEEVCKGNEEGEDEVKETIVEQNVEDDQEVEGKLGEQNVVENEVVANKVNEEVDDDVMEEHIVENIVDDEVHNEGGVKEATDTEEYKGGVANDQVNESDVEKAGTNNEEHEDKKEGGDDEQEHPLVTDIRFDDLDQEEETLIYCRTWLMEHAGYKQEEIQDWGLKKLEEEMTRVESEIAKYDNMRLEGIKTTDKEAKAAGKKKRKCAILQTEVPTKKLEKEDINQEKRIKTLSQALKSPYVNRKVAMGEKISKIEALVTNYIFQATDVDR</sequence>
<reference evidence="1 2" key="2">
    <citation type="journal article" date="2022" name="Mol. Ecol. Resour.">
        <title>The genomes of chicory, endive, great burdock and yacon provide insights into Asteraceae paleo-polyploidization history and plant inulin production.</title>
        <authorList>
            <person name="Fan W."/>
            <person name="Wang S."/>
            <person name="Wang H."/>
            <person name="Wang A."/>
            <person name="Jiang F."/>
            <person name="Liu H."/>
            <person name="Zhao H."/>
            <person name="Xu D."/>
            <person name="Zhang Y."/>
        </authorList>
    </citation>
    <scope>NUCLEOTIDE SEQUENCE [LARGE SCALE GENOMIC DNA]</scope>
    <source>
        <strain evidence="2">cv. Yunnan</strain>
        <tissue evidence="1">Leaves</tissue>
    </source>
</reference>
<protein>
    <submittedName>
        <fullName evidence="1">Uncharacterized protein</fullName>
    </submittedName>
</protein>
<evidence type="ECO:0000313" key="2">
    <source>
        <dbReference type="Proteomes" id="UP001056120"/>
    </source>
</evidence>
<keyword evidence="2" id="KW-1185">Reference proteome</keyword>
<evidence type="ECO:0000313" key="1">
    <source>
        <dbReference type="EMBL" id="KAI3744507.1"/>
    </source>
</evidence>
<proteinExistence type="predicted"/>
<name>A0ACB9DDY0_9ASTR</name>